<dbReference type="RefSeq" id="WP_189417802.1">
    <property type="nucleotide sequence ID" value="NZ_BMYZ01000001.1"/>
</dbReference>
<dbReference type="Proteomes" id="UP000619761">
    <property type="component" value="Unassembled WGS sequence"/>
</dbReference>
<feature type="signal peptide" evidence="1">
    <location>
        <begin position="1"/>
        <end position="25"/>
    </location>
</feature>
<keyword evidence="1" id="KW-0732">Signal</keyword>
<organism evidence="2 3">
    <name type="scientific">Cellvibrio zantedeschiae</name>
    <dbReference type="NCBI Taxonomy" id="1237077"/>
    <lineage>
        <taxon>Bacteria</taxon>
        <taxon>Pseudomonadati</taxon>
        <taxon>Pseudomonadota</taxon>
        <taxon>Gammaproteobacteria</taxon>
        <taxon>Cellvibrionales</taxon>
        <taxon>Cellvibrionaceae</taxon>
        <taxon>Cellvibrio</taxon>
    </lineage>
</organism>
<proteinExistence type="predicted"/>
<keyword evidence="3" id="KW-1185">Reference proteome</keyword>
<comment type="caution">
    <text evidence="2">The sequence shown here is derived from an EMBL/GenBank/DDBJ whole genome shotgun (WGS) entry which is preliminary data.</text>
</comment>
<feature type="chain" id="PRO_5046615334" evidence="1">
    <location>
        <begin position="26"/>
        <end position="187"/>
    </location>
</feature>
<gene>
    <name evidence="2" type="ORF">GCM10011613_18840</name>
</gene>
<evidence type="ECO:0000313" key="2">
    <source>
        <dbReference type="EMBL" id="GGY73796.1"/>
    </source>
</evidence>
<name>A0ABQ3B1P7_9GAMM</name>
<protein>
    <submittedName>
        <fullName evidence="2">Uncharacterized protein</fullName>
    </submittedName>
</protein>
<accession>A0ABQ3B1P7</accession>
<dbReference type="EMBL" id="BMYZ01000001">
    <property type="protein sequence ID" value="GGY73796.1"/>
    <property type="molecule type" value="Genomic_DNA"/>
</dbReference>
<sequence>MESMRNCKNYLCALFLAILCSCAAAEDKPNQIIGYSKNNISFSMPSNWKVTEDVGENSSRHIFVESPGTAMVMVNTYAKENAPSFKEYVVTITDRANKKFWLGLGSISNGKISEFKSSLNGREVTVFKNEYVAKIFGLSVPHVSEFYCFESESYIAYVSSQAATEDLPMVSSGFNLVLSTFSWNQPH</sequence>
<evidence type="ECO:0000256" key="1">
    <source>
        <dbReference type="SAM" id="SignalP"/>
    </source>
</evidence>
<dbReference type="PROSITE" id="PS51257">
    <property type="entry name" value="PROKAR_LIPOPROTEIN"/>
    <property type="match status" value="1"/>
</dbReference>
<evidence type="ECO:0000313" key="3">
    <source>
        <dbReference type="Proteomes" id="UP000619761"/>
    </source>
</evidence>
<reference evidence="3" key="1">
    <citation type="journal article" date="2019" name="Int. J. Syst. Evol. Microbiol.">
        <title>The Global Catalogue of Microorganisms (GCM) 10K type strain sequencing project: providing services to taxonomists for standard genome sequencing and annotation.</title>
        <authorList>
            <consortium name="The Broad Institute Genomics Platform"/>
            <consortium name="The Broad Institute Genome Sequencing Center for Infectious Disease"/>
            <person name="Wu L."/>
            <person name="Ma J."/>
        </authorList>
    </citation>
    <scope>NUCLEOTIDE SEQUENCE [LARGE SCALE GENOMIC DNA]</scope>
    <source>
        <strain evidence="3">KCTC 32239</strain>
    </source>
</reference>